<feature type="region of interest" description="Disordered" evidence="1">
    <location>
        <begin position="1"/>
        <end position="65"/>
    </location>
</feature>
<gene>
    <name evidence="2" type="ORF">AVDCRST_MAG53-1984</name>
</gene>
<feature type="compositionally biased region" description="Basic residues" evidence="1">
    <location>
        <begin position="51"/>
        <end position="65"/>
    </location>
</feature>
<dbReference type="AlphaFoldDB" id="A0A6J4SLL8"/>
<protein>
    <submittedName>
        <fullName evidence="2">Uncharacterized protein</fullName>
    </submittedName>
</protein>
<name>A0A6J4SLL8_9ACTN</name>
<sequence length="65" mass="7271">GRHRRAACRGRKQPAGAGRASSPDALLADGRPPRLIARGVAGHGARERARSVRWRRHHHREREPL</sequence>
<feature type="compositionally biased region" description="Basic residues" evidence="1">
    <location>
        <begin position="1"/>
        <end position="12"/>
    </location>
</feature>
<feature type="non-terminal residue" evidence="2">
    <location>
        <position position="65"/>
    </location>
</feature>
<evidence type="ECO:0000313" key="2">
    <source>
        <dbReference type="EMBL" id="CAA9502477.1"/>
    </source>
</evidence>
<feature type="non-terminal residue" evidence="2">
    <location>
        <position position="1"/>
    </location>
</feature>
<evidence type="ECO:0000256" key="1">
    <source>
        <dbReference type="SAM" id="MobiDB-lite"/>
    </source>
</evidence>
<reference evidence="2" key="1">
    <citation type="submission" date="2020-02" db="EMBL/GenBank/DDBJ databases">
        <authorList>
            <person name="Meier V. D."/>
        </authorList>
    </citation>
    <scope>NUCLEOTIDE SEQUENCE</scope>
    <source>
        <strain evidence="2">AVDCRST_MAG53</strain>
    </source>
</reference>
<dbReference type="EMBL" id="CADCVR010000066">
    <property type="protein sequence ID" value="CAA9502477.1"/>
    <property type="molecule type" value="Genomic_DNA"/>
</dbReference>
<accession>A0A6J4SLL8</accession>
<organism evidence="2">
    <name type="scientific">uncultured Solirubrobacteraceae bacterium</name>
    <dbReference type="NCBI Taxonomy" id="1162706"/>
    <lineage>
        <taxon>Bacteria</taxon>
        <taxon>Bacillati</taxon>
        <taxon>Actinomycetota</taxon>
        <taxon>Thermoleophilia</taxon>
        <taxon>Solirubrobacterales</taxon>
        <taxon>Solirubrobacteraceae</taxon>
        <taxon>environmental samples</taxon>
    </lineage>
</organism>
<proteinExistence type="predicted"/>